<dbReference type="InterPro" id="IPR037185">
    <property type="entry name" value="EmrE-like"/>
</dbReference>
<evidence type="ECO:0000256" key="3">
    <source>
        <dbReference type="ARBA" id="ARBA00022475"/>
    </source>
</evidence>
<keyword evidence="6 7" id="KW-0472">Membrane</keyword>
<dbReference type="InterPro" id="IPR000620">
    <property type="entry name" value="EamA_dom"/>
</dbReference>
<proteinExistence type="inferred from homology"/>
<evidence type="ECO:0000256" key="5">
    <source>
        <dbReference type="ARBA" id="ARBA00022989"/>
    </source>
</evidence>
<sequence>MFLIYALTGVLCLGLAPIFGKAVLNSINPATAFVLRTMIAAIIIAIWFLSARSYTELLSIPPSLWIIITIEAILAALLGDLAYFYALKAGNINEVSLIMSCAPLVTIILSYFILNEIVTTSQVIGAFFITIGLILISLQ</sequence>
<feature type="transmembrane region" description="Helical" evidence="7">
    <location>
        <begin position="97"/>
        <end position="114"/>
    </location>
</feature>
<keyword evidence="3" id="KW-1003">Cell membrane</keyword>
<evidence type="ECO:0000256" key="6">
    <source>
        <dbReference type="ARBA" id="ARBA00023136"/>
    </source>
</evidence>
<dbReference type="InterPro" id="IPR050638">
    <property type="entry name" value="AA-Vitamin_Transporters"/>
</dbReference>
<feature type="transmembrane region" description="Helical" evidence="7">
    <location>
        <begin position="30"/>
        <end position="51"/>
    </location>
</feature>
<organism evidence="9 10">
    <name type="scientific">Sporomusa acidovorans (strain ATCC 49682 / DSM 3132 / Mol)</name>
    <dbReference type="NCBI Taxonomy" id="1123286"/>
    <lineage>
        <taxon>Bacteria</taxon>
        <taxon>Bacillati</taxon>
        <taxon>Bacillota</taxon>
        <taxon>Negativicutes</taxon>
        <taxon>Selenomonadales</taxon>
        <taxon>Sporomusaceae</taxon>
        <taxon>Sporomusa</taxon>
    </lineage>
</organism>
<dbReference type="Proteomes" id="UP000216052">
    <property type="component" value="Chromosome"/>
</dbReference>
<comment type="subcellular location">
    <subcellularLocation>
        <location evidence="1">Cell membrane</location>
        <topology evidence="1">Multi-pass membrane protein</topology>
    </subcellularLocation>
</comment>
<gene>
    <name evidence="9" type="ORF">SPACI_010610</name>
</gene>
<accession>A0ABZ3IY85</accession>
<evidence type="ECO:0000256" key="4">
    <source>
        <dbReference type="ARBA" id="ARBA00022692"/>
    </source>
</evidence>
<dbReference type="RefSeq" id="WP_176772811.1">
    <property type="nucleotide sequence ID" value="NZ_CP155571.1"/>
</dbReference>
<keyword evidence="5 7" id="KW-1133">Transmembrane helix</keyword>
<feature type="domain" description="EamA" evidence="8">
    <location>
        <begin position="3"/>
        <end position="137"/>
    </location>
</feature>
<dbReference type="SUPFAM" id="SSF103481">
    <property type="entry name" value="Multidrug resistance efflux transporter EmrE"/>
    <property type="match status" value="1"/>
</dbReference>
<comment type="similarity">
    <text evidence="2">Belongs to the EamA transporter family.</text>
</comment>
<keyword evidence="4 7" id="KW-0812">Transmembrane</keyword>
<evidence type="ECO:0000313" key="9">
    <source>
        <dbReference type="EMBL" id="XFO71048.1"/>
    </source>
</evidence>
<dbReference type="PANTHER" id="PTHR32322">
    <property type="entry name" value="INNER MEMBRANE TRANSPORTER"/>
    <property type="match status" value="1"/>
</dbReference>
<evidence type="ECO:0000256" key="7">
    <source>
        <dbReference type="SAM" id="Phobius"/>
    </source>
</evidence>
<feature type="transmembrane region" description="Helical" evidence="7">
    <location>
        <begin position="63"/>
        <end position="85"/>
    </location>
</feature>
<evidence type="ECO:0000259" key="8">
    <source>
        <dbReference type="Pfam" id="PF00892"/>
    </source>
</evidence>
<protein>
    <recommendedName>
        <fullName evidence="8">EamA domain-containing protein</fullName>
    </recommendedName>
</protein>
<evidence type="ECO:0000313" key="10">
    <source>
        <dbReference type="Proteomes" id="UP000216052"/>
    </source>
</evidence>
<dbReference type="PANTHER" id="PTHR32322:SF18">
    <property type="entry name" value="S-ADENOSYLMETHIONINE_S-ADENOSYLHOMOCYSTEINE TRANSPORTER"/>
    <property type="match status" value="1"/>
</dbReference>
<name>A0ABZ3IY85_SPOA4</name>
<dbReference type="Pfam" id="PF00892">
    <property type="entry name" value="EamA"/>
    <property type="match status" value="1"/>
</dbReference>
<reference evidence="9" key="1">
    <citation type="submission" date="2024-05" db="EMBL/GenBank/DDBJ databases">
        <title>Isolation and characterization of Sporomusa carbonis sp. nov., a carboxydotrophic hydrogenogen in the genus of Sporomusa isolated from a charcoal burning pile.</title>
        <authorList>
            <person name="Boeer T."/>
            <person name="Rosenbaum F."/>
            <person name="Eysell L."/>
            <person name="Mueller V."/>
            <person name="Daniel R."/>
            <person name="Poehlein A."/>
        </authorList>
    </citation>
    <scope>NUCLEOTIDE SEQUENCE [LARGE SCALE GENOMIC DNA]</scope>
    <source>
        <strain evidence="9">DSM 3132</strain>
    </source>
</reference>
<feature type="transmembrane region" description="Helical" evidence="7">
    <location>
        <begin position="121"/>
        <end position="138"/>
    </location>
</feature>
<dbReference type="EMBL" id="CP155571">
    <property type="protein sequence ID" value="XFO71048.1"/>
    <property type="molecule type" value="Genomic_DNA"/>
</dbReference>
<evidence type="ECO:0000256" key="2">
    <source>
        <dbReference type="ARBA" id="ARBA00007362"/>
    </source>
</evidence>
<evidence type="ECO:0000256" key="1">
    <source>
        <dbReference type="ARBA" id="ARBA00004651"/>
    </source>
</evidence>
<dbReference type="Gene3D" id="1.10.3730.20">
    <property type="match status" value="1"/>
</dbReference>
<keyword evidence="10" id="KW-1185">Reference proteome</keyword>